<gene>
    <name evidence="1" type="ORF">DVG78_24495</name>
</gene>
<dbReference type="RefSeq" id="WP_114463649.1">
    <property type="nucleotide sequence ID" value="NZ_QPIW01000028.1"/>
</dbReference>
<dbReference type="AlphaFoldDB" id="A0A369I4Z9"/>
<dbReference type="Proteomes" id="UP000253141">
    <property type="component" value="Unassembled WGS sequence"/>
</dbReference>
<dbReference type="SUPFAM" id="SSF143100">
    <property type="entry name" value="TTHA1013/TTHA0281-like"/>
    <property type="match status" value="1"/>
</dbReference>
<evidence type="ECO:0000313" key="1">
    <source>
        <dbReference type="EMBL" id="RDB03335.1"/>
    </source>
</evidence>
<organism evidence="1 2">
    <name type="scientific">Runella aurantiaca</name>
    <dbReference type="NCBI Taxonomy" id="2282308"/>
    <lineage>
        <taxon>Bacteria</taxon>
        <taxon>Pseudomonadati</taxon>
        <taxon>Bacteroidota</taxon>
        <taxon>Cytophagia</taxon>
        <taxon>Cytophagales</taxon>
        <taxon>Spirosomataceae</taxon>
        <taxon>Runella</taxon>
    </lineage>
</organism>
<dbReference type="EMBL" id="QPIW01000028">
    <property type="protein sequence ID" value="RDB03335.1"/>
    <property type="molecule type" value="Genomic_DNA"/>
</dbReference>
<dbReference type="Pfam" id="PF21748">
    <property type="entry name" value="UPF0150"/>
    <property type="match status" value="1"/>
</dbReference>
<comment type="caution">
    <text evidence="1">The sequence shown here is derived from an EMBL/GenBank/DDBJ whole genome shotgun (WGS) entry which is preliminary data.</text>
</comment>
<protein>
    <submittedName>
        <fullName evidence="1">Type II toxin-antitoxin system HicB family antitoxin</fullName>
    </submittedName>
</protein>
<dbReference type="InterPro" id="IPR049389">
    <property type="entry name" value="TTHA0281-like"/>
</dbReference>
<accession>A0A369I4Z9</accession>
<name>A0A369I4Z9_9BACT</name>
<proteinExistence type="predicted"/>
<dbReference type="PANTHER" id="PTHR34504:SF2">
    <property type="entry name" value="UPF0150 PROTEIN SSL0259"/>
    <property type="match status" value="1"/>
</dbReference>
<dbReference type="OrthoDB" id="5419659at2"/>
<dbReference type="InterPro" id="IPR035069">
    <property type="entry name" value="TTHA1013/TTHA0281-like"/>
</dbReference>
<dbReference type="PANTHER" id="PTHR34504">
    <property type="entry name" value="ANTITOXIN HICB"/>
    <property type="match status" value="1"/>
</dbReference>
<dbReference type="InterPro" id="IPR051404">
    <property type="entry name" value="TA_system_antitoxin"/>
</dbReference>
<reference evidence="1 2" key="1">
    <citation type="submission" date="2018-07" db="EMBL/GenBank/DDBJ databases">
        <title>Genome analysis of Runella aurantiaca.</title>
        <authorList>
            <person name="Yang X."/>
        </authorList>
    </citation>
    <scope>NUCLEOTIDE SEQUENCE [LARGE SCALE GENOMIC DNA]</scope>
    <source>
        <strain evidence="1 2">YX9</strain>
    </source>
</reference>
<dbReference type="Gene3D" id="3.30.160.250">
    <property type="match status" value="1"/>
</dbReference>
<evidence type="ECO:0000313" key="2">
    <source>
        <dbReference type="Proteomes" id="UP000253141"/>
    </source>
</evidence>
<sequence>MENRIYRVVMTKDESGGYLADIPTLNHCIAYGSTMEEAMQNIREALEGVLLVMEGEGLPIPDDSNTVEYSISVPINSDANPSKLLIA</sequence>
<keyword evidence="2" id="KW-1185">Reference proteome</keyword>